<dbReference type="Proteomes" id="UP001465976">
    <property type="component" value="Unassembled WGS sequence"/>
</dbReference>
<proteinExistence type="predicted"/>
<evidence type="ECO:0000313" key="2">
    <source>
        <dbReference type="Proteomes" id="UP001465976"/>
    </source>
</evidence>
<keyword evidence="2" id="KW-1185">Reference proteome</keyword>
<accession>A0ABR3FCN1</accession>
<evidence type="ECO:0000313" key="1">
    <source>
        <dbReference type="EMBL" id="KAL0573051.1"/>
    </source>
</evidence>
<comment type="caution">
    <text evidence="1">The sequence shown here is derived from an EMBL/GenBank/DDBJ whole genome shotgun (WGS) entry which is preliminary data.</text>
</comment>
<organism evidence="1 2">
    <name type="scientific">Marasmius crinis-equi</name>
    <dbReference type="NCBI Taxonomy" id="585013"/>
    <lineage>
        <taxon>Eukaryota</taxon>
        <taxon>Fungi</taxon>
        <taxon>Dikarya</taxon>
        <taxon>Basidiomycota</taxon>
        <taxon>Agaricomycotina</taxon>
        <taxon>Agaricomycetes</taxon>
        <taxon>Agaricomycetidae</taxon>
        <taxon>Agaricales</taxon>
        <taxon>Marasmiineae</taxon>
        <taxon>Marasmiaceae</taxon>
        <taxon>Marasmius</taxon>
    </lineage>
</organism>
<dbReference type="EMBL" id="JBAHYK010000551">
    <property type="protein sequence ID" value="KAL0573051.1"/>
    <property type="molecule type" value="Genomic_DNA"/>
</dbReference>
<name>A0ABR3FCN1_9AGAR</name>
<gene>
    <name evidence="1" type="ORF">V5O48_008910</name>
</gene>
<sequence length="513" mass="57157">MPLSNTLLKYLLANPPDNIHFDKLSLKTRRAISALEAVCEYQQPSFVWAKAWPWIEALPRSLLDHPPSTPVGSKEADNFFRIVPAVYLSANEADDNTDLPTRVQVVAKTPGALSTALELWLYGSTVSQGSAQMIANVLGMVLDPGVADEALEVTTSFPEDCQVVCSISGRWDAPSICIKEIVRVVCEPTLDCRSLRSNLCLLLTISRSLYLDTMPRLISGGVVRWIAIAMSKLALPATYRLSYEDSPEKLFEHAADCARYITHYLSVCLSYDSYSILDALDEGLLLSIHRARIFMFTEHGYRSIDKNPGVRMLVLLNALTPRLVHRAILVRVVRSVKKAQKLGFYDHAPDVFLEACVRLRDEALKRHAKVTLHSMPHVCGYHQECIAIFTIPKQVDCYTLRGVLLLFNEITRRYPEELHDTSLAHGGIHWACHVVSELSSLKKRRLDTESASALEDATVCIAQCLQYLFRCISRDASAAASILEEGIILSMFRSSELLAAAAQAQPRAYPWGA</sequence>
<protein>
    <submittedName>
        <fullName evidence="1">Uncharacterized protein</fullName>
    </submittedName>
</protein>
<reference evidence="1 2" key="1">
    <citation type="submission" date="2024-02" db="EMBL/GenBank/DDBJ databases">
        <title>A draft genome for the cacao thread blight pathogen Marasmius crinis-equi.</title>
        <authorList>
            <person name="Cohen S.P."/>
            <person name="Baruah I.K."/>
            <person name="Amoako-Attah I."/>
            <person name="Bukari Y."/>
            <person name="Meinhardt L.W."/>
            <person name="Bailey B.A."/>
        </authorList>
    </citation>
    <scope>NUCLEOTIDE SEQUENCE [LARGE SCALE GENOMIC DNA]</scope>
    <source>
        <strain evidence="1 2">GH-76</strain>
    </source>
</reference>